<dbReference type="NCBIfam" id="TIGR01511">
    <property type="entry name" value="ATPase-IB1_Cu"/>
    <property type="match status" value="1"/>
</dbReference>
<keyword evidence="3" id="KW-0813">Transport</keyword>
<dbReference type="InterPro" id="IPR036163">
    <property type="entry name" value="HMA_dom_sf"/>
</dbReference>
<evidence type="ECO:0000256" key="9">
    <source>
        <dbReference type="ARBA" id="ARBA00022840"/>
    </source>
</evidence>
<dbReference type="InterPro" id="IPR008250">
    <property type="entry name" value="ATPase_P-typ_transduc_dom_A_sf"/>
</dbReference>
<dbReference type="InterPro" id="IPR036412">
    <property type="entry name" value="HAD-like_sf"/>
</dbReference>
<accession>A0ABY2X8J5</accession>
<dbReference type="CDD" id="cd00371">
    <property type="entry name" value="HMA"/>
    <property type="match status" value="1"/>
</dbReference>
<dbReference type="InterPro" id="IPR023298">
    <property type="entry name" value="ATPase_P-typ_TM_dom_sf"/>
</dbReference>
<dbReference type="PROSITE" id="PS00154">
    <property type="entry name" value="ATPASE_E1_E2"/>
    <property type="match status" value="1"/>
</dbReference>
<evidence type="ECO:0000256" key="3">
    <source>
        <dbReference type="ARBA" id="ARBA00022448"/>
    </source>
</evidence>
<evidence type="ECO:0000256" key="11">
    <source>
        <dbReference type="ARBA" id="ARBA00022967"/>
    </source>
</evidence>
<dbReference type="Proteomes" id="UP001191082">
    <property type="component" value="Unassembled WGS sequence"/>
</dbReference>
<feature type="transmembrane region" description="Helical" evidence="15">
    <location>
        <begin position="692"/>
        <end position="715"/>
    </location>
</feature>
<feature type="transmembrane region" description="Helical" evidence="15">
    <location>
        <begin position="392"/>
        <end position="417"/>
    </location>
</feature>
<feature type="transmembrane region" description="Helical" evidence="15">
    <location>
        <begin position="367"/>
        <end position="386"/>
    </location>
</feature>
<dbReference type="Pfam" id="PF00403">
    <property type="entry name" value="HMA"/>
    <property type="match status" value="1"/>
</dbReference>
<dbReference type="PANTHER" id="PTHR43520">
    <property type="entry name" value="ATP7, ISOFORM B"/>
    <property type="match status" value="1"/>
</dbReference>
<dbReference type="Pfam" id="PF00122">
    <property type="entry name" value="E1-E2_ATPase"/>
    <property type="match status" value="1"/>
</dbReference>
<feature type="transmembrane region" description="Helical" evidence="15">
    <location>
        <begin position="118"/>
        <end position="141"/>
    </location>
</feature>
<dbReference type="GO" id="GO:0016787">
    <property type="term" value="F:hydrolase activity"/>
    <property type="evidence" value="ECO:0007669"/>
    <property type="project" value="UniProtKB-KW"/>
</dbReference>
<evidence type="ECO:0000256" key="7">
    <source>
        <dbReference type="ARBA" id="ARBA00022723"/>
    </source>
</evidence>
<gene>
    <name evidence="17" type="primary">cadA</name>
    <name evidence="17" type="ORF">FGK64_16225</name>
</gene>
<organism evidence="17 18">
    <name type="scientific">Arenibacterium halophilum</name>
    <dbReference type="NCBI Taxonomy" id="2583821"/>
    <lineage>
        <taxon>Bacteria</taxon>
        <taxon>Pseudomonadati</taxon>
        <taxon>Pseudomonadota</taxon>
        <taxon>Alphaproteobacteria</taxon>
        <taxon>Rhodobacterales</taxon>
        <taxon>Paracoccaceae</taxon>
        <taxon>Arenibacterium</taxon>
    </lineage>
</organism>
<feature type="transmembrane region" description="Helical" evidence="15">
    <location>
        <begin position="185"/>
        <end position="205"/>
    </location>
</feature>
<dbReference type="InterPro" id="IPR018303">
    <property type="entry name" value="ATPase_P-typ_P_site"/>
</dbReference>
<evidence type="ECO:0000313" key="17">
    <source>
        <dbReference type="EMBL" id="TMV11806.1"/>
    </source>
</evidence>
<evidence type="ECO:0000256" key="8">
    <source>
        <dbReference type="ARBA" id="ARBA00022741"/>
    </source>
</evidence>
<dbReference type="InterPro" id="IPR017969">
    <property type="entry name" value="Heavy-metal-associated_CS"/>
</dbReference>
<keyword evidence="8 15" id="KW-0547">Nucleotide-binding</keyword>
<evidence type="ECO:0000256" key="2">
    <source>
        <dbReference type="ARBA" id="ARBA00006024"/>
    </source>
</evidence>
<comment type="caution">
    <text evidence="17">The sequence shown here is derived from an EMBL/GenBank/DDBJ whole genome shotgun (WGS) entry which is preliminary data.</text>
</comment>
<evidence type="ECO:0000259" key="16">
    <source>
        <dbReference type="PROSITE" id="PS50846"/>
    </source>
</evidence>
<dbReference type="SUPFAM" id="SSF81665">
    <property type="entry name" value="Calcium ATPase, transmembrane domain M"/>
    <property type="match status" value="1"/>
</dbReference>
<keyword evidence="6 15" id="KW-0812">Transmembrane</keyword>
<dbReference type="SUPFAM" id="SSF81653">
    <property type="entry name" value="Calcium ATPase, transduction domain A"/>
    <property type="match status" value="1"/>
</dbReference>
<keyword evidence="17" id="KW-0378">Hydrolase</keyword>
<dbReference type="EMBL" id="VCPC01000003">
    <property type="protein sequence ID" value="TMV11806.1"/>
    <property type="molecule type" value="Genomic_DNA"/>
</dbReference>
<feature type="transmembrane region" description="Helical" evidence="15">
    <location>
        <begin position="211"/>
        <end position="229"/>
    </location>
</feature>
<dbReference type="NCBIfam" id="TIGR01494">
    <property type="entry name" value="ATPase_P-type"/>
    <property type="match status" value="2"/>
</dbReference>
<keyword evidence="11" id="KW-1278">Translocase</keyword>
<keyword evidence="18" id="KW-1185">Reference proteome</keyword>
<dbReference type="InterPro" id="IPR001757">
    <property type="entry name" value="P_typ_ATPase"/>
</dbReference>
<proteinExistence type="inferred from homology"/>
<evidence type="ECO:0000313" key="18">
    <source>
        <dbReference type="Proteomes" id="UP001191082"/>
    </source>
</evidence>
<evidence type="ECO:0000256" key="5">
    <source>
        <dbReference type="ARBA" id="ARBA00022553"/>
    </source>
</evidence>
<dbReference type="Gene3D" id="3.30.70.100">
    <property type="match status" value="1"/>
</dbReference>
<name>A0ABY2X8J5_9RHOB</name>
<dbReference type="NCBIfam" id="TIGR01512">
    <property type="entry name" value="ATPase-IB2_Cd"/>
    <property type="match status" value="1"/>
</dbReference>
<evidence type="ECO:0000256" key="15">
    <source>
        <dbReference type="RuleBase" id="RU362081"/>
    </source>
</evidence>
<dbReference type="Gene3D" id="3.40.50.1000">
    <property type="entry name" value="HAD superfamily/HAD-like"/>
    <property type="match status" value="1"/>
</dbReference>
<dbReference type="Gene3D" id="3.40.1110.10">
    <property type="entry name" value="Calcium-transporting ATPase, cytoplasmic domain N"/>
    <property type="match status" value="1"/>
</dbReference>
<keyword evidence="13" id="KW-0406">Ion transport</keyword>
<comment type="similarity">
    <text evidence="2 15">Belongs to the cation transport ATPase (P-type) (TC 3.A.3) family. Type IB subfamily.</text>
</comment>
<reference evidence="17 18" key="1">
    <citation type="submission" date="2019-05" db="EMBL/GenBank/DDBJ databases">
        <title>Marivita sp. nov. isolated from sea sediment.</title>
        <authorList>
            <person name="Kim W."/>
        </authorList>
    </citation>
    <scope>NUCLEOTIDE SEQUENCE [LARGE SCALE GENOMIC DNA]</scope>
    <source>
        <strain evidence="17 18">CAU 1492</strain>
    </source>
</reference>
<keyword evidence="10" id="KW-0460">Magnesium</keyword>
<dbReference type="InterPro" id="IPR023299">
    <property type="entry name" value="ATPase_P-typ_cyto_dom_N"/>
</dbReference>
<dbReference type="Pfam" id="PF00702">
    <property type="entry name" value="Hydrolase"/>
    <property type="match status" value="1"/>
</dbReference>
<evidence type="ECO:0000256" key="1">
    <source>
        <dbReference type="ARBA" id="ARBA00004651"/>
    </source>
</evidence>
<keyword evidence="4 15" id="KW-1003">Cell membrane</keyword>
<evidence type="ECO:0000256" key="10">
    <source>
        <dbReference type="ARBA" id="ARBA00022842"/>
    </source>
</evidence>
<keyword evidence="7 15" id="KW-0479">Metal-binding</keyword>
<dbReference type="Gene3D" id="2.70.150.10">
    <property type="entry name" value="Calcium-transporting ATPase, cytoplasmic transduction domain A"/>
    <property type="match status" value="1"/>
</dbReference>
<evidence type="ECO:0000256" key="4">
    <source>
        <dbReference type="ARBA" id="ARBA00022475"/>
    </source>
</evidence>
<feature type="domain" description="HMA" evidence="16">
    <location>
        <begin position="34"/>
        <end position="99"/>
    </location>
</feature>
<dbReference type="SUPFAM" id="SSF56784">
    <property type="entry name" value="HAD-like"/>
    <property type="match status" value="1"/>
</dbReference>
<sequence length="733" mass="75287">MTAQALPLRAAACPGCLAVPDPETSAQAGGVVAPRITLSLPGIHCQGCISGVESALAAQPGVHSARVNLTLKRALIEAEPGTEAEPLIAALAAAGYEARELDSDLIVASGPDAAGRALMVRLAVSGFAAMNVMLLSVAVWSGAEAATRDMFHWISAAITLPAIAYAAQPFFASAWVALRAGRLNMDVPIVLAILLSLVTSVGETAMSGPHAYFDAALTLTFFLLAGRYLDHRARAAARSAARDLTALEVPRALRREEDGTETRVALADLAVGDVIRVLPGARVPVDGVVIEGASEIDRALLTGETTPMPAKAGQQLCAGELNLTGALLLRATAVGADTSLRQMTELVAMAESGRANYAPLADAAARLYAPGVHILSALAFAGWYLYSGDLRIALNIAAAVLIITCPCALGLAVPAVTTAAAGRLFRKGLLVKSATALERLAQVDTVVFDKTGTLTDGTPLPEALDSHEPETLAVAAALAGASTHPLARALAAAIAARGIAPALVSDIREHPGYGIEGTWQGKPVRLGRAEWAGAGHSGADTATWLATPAGVTAFRFQDTLREGAAELVRVLVDDGKTVVLLSGDRSEAVQQVAEQLGIDTWRAEVSPSEKAGAIESLAQAGKRVLMVGDGLNDTVALAAAHVSISPASAADAARSASDIVLLGSSLAPIAEACRISRKATARIRENFQLATLYNVVAVPLAIAGLATPLVAALAMSTSSLTVSVNALRLGPRR</sequence>
<dbReference type="SUPFAM" id="SSF55008">
    <property type="entry name" value="HMA, heavy metal-associated domain"/>
    <property type="match status" value="1"/>
</dbReference>
<dbReference type="EC" id="3.6.3.3" evidence="17"/>
<dbReference type="PROSITE" id="PS01229">
    <property type="entry name" value="COF_2"/>
    <property type="match status" value="1"/>
</dbReference>
<dbReference type="InterPro" id="IPR059000">
    <property type="entry name" value="ATPase_P-type_domA"/>
</dbReference>
<keyword evidence="5" id="KW-0597">Phosphoprotein</keyword>
<evidence type="ECO:0000256" key="6">
    <source>
        <dbReference type="ARBA" id="ARBA00022692"/>
    </source>
</evidence>
<dbReference type="NCBIfam" id="TIGR01525">
    <property type="entry name" value="ATPase-IB_hvy"/>
    <property type="match status" value="1"/>
</dbReference>
<dbReference type="RefSeq" id="WP_138864867.1">
    <property type="nucleotide sequence ID" value="NZ_VCPC01000003.1"/>
</dbReference>
<keyword evidence="14 15" id="KW-0472">Membrane</keyword>
<keyword evidence="12 15" id="KW-1133">Transmembrane helix</keyword>
<dbReference type="PANTHER" id="PTHR43520:SF5">
    <property type="entry name" value="CATION-TRANSPORTING P-TYPE ATPASE-RELATED"/>
    <property type="match status" value="1"/>
</dbReference>
<evidence type="ECO:0000256" key="13">
    <source>
        <dbReference type="ARBA" id="ARBA00023065"/>
    </source>
</evidence>
<keyword evidence="9 15" id="KW-0067">ATP-binding</keyword>
<dbReference type="PRINTS" id="PR00120">
    <property type="entry name" value="HATPASE"/>
</dbReference>
<protein>
    <submittedName>
        <fullName evidence="17">Cadmium-translocating P-type ATPase</fullName>
        <ecNumber evidence="17">3.6.3.3</ecNumber>
    </submittedName>
</protein>
<evidence type="ECO:0000256" key="14">
    <source>
        <dbReference type="ARBA" id="ARBA00023136"/>
    </source>
</evidence>
<feature type="transmembrane region" description="Helical" evidence="15">
    <location>
        <begin position="153"/>
        <end position="178"/>
    </location>
</feature>
<comment type="subcellular location">
    <subcellularLocation>
        <location evidence="1">Cell membrane</location>
        <topology evidence="1">Multi-pass membrane protein</topology>
    </subcellularLocation>
</comment>
<dbReference type="InterPro" id="IPR023214">
    <property type="entry name" value="HAD_sf"/>
</dbReference>
<evidence type="ECO:0000256" key="12">
    <source>
        <dbReference type="ARBA" id="ARBA00022989"/>
    </source>
</evidence>
<dbReference type="InterPro" id="IPR006121">
    <property type="entry name" value="HMA_dom"/>
</dbReference>
<dbReference type="PROSITE" id="PS01047">
    <property type="entry name" value="HMA_1"/>
    <property type="match status" value="1"/>
</dbReference>
<dbReference type="PROSITE" id="PS50846">
    <property type="entry name" value="HMA_2"/>
    <property type="match status" value="1"/>
</dbReference>
<dbReference type="PRINTS" id="PR00119">
    <property type="entry name" value="CATATPASE"/>
</dbReference>
<dbReference type="InterPro" id="IPR027256">
    <property type="entry name" value="P-typ_ATPase_IB"/>
</dbReference>